<comment type="caution">
    <text evidence="3">The sequence shown here is derived from an EMBL/GenBank/DDBJ whole genome shotgun (WGS) entry which is preliminary data.</text>
</comment>
<evidence type="ECO:0000313" key="3">
    <source>
        <dbReference type="EMBL" id="CAH3177094.1"/>
    </source>
</evidence>
<reference evidence="3 4" key="1">
    <citation type="submission" date="2022-05" db="EMBL/GenBank/DDBJ databases">
        <authorList>
            <consortium name="Genoscope - CEA"/>
            <person name="William W."/>
        </authorList>
    </citation>
    <scope>NUCLEOTIDE SEQUENCE [LARGE SCALE GENOMIC DNA]</scope>
</reference>
<proteinExistence type="predicted"/>
<evidence type="ECO:0000259" key="2">
    <source>
        <dbReference type="Pfam" id="PF05699"/>
    </source>
</evidence>
<sequence>MQPNEWHNKTVGMSTDELGIKDSIKQVAYLAKVEDFLLSIYKFYSNSPLNWHNLKETGTALNIKVLKPANVKGTWWIPHHAQAAKAIKQDWPCLLAHLDSVSINGQSADAKAKATGFVRLLRSFEFVYFLHFFLDLCQILARMSLKFQANDTSVENITTCVATTLSGVRGLGTTPGSHEAVFLREVGDGTVYKGQELVGDRDSAILNASRNKQAVLDAIAAHLQRRFSSFENEDIFKNMSIFNFKNWPLGLEELQVYGNEQLSSVVDHFEELLIRNDCDIDSVPLEWVSLKIYVSGLVAAEPAVYYLDLRQRVIIQNEDRFKNIILVLMIVLLIPIHTSEVERGFSLMNRVKQDWRRRLTTPHLNELMRISLLGPACNEFEPMEAIRLWWQGGRRARRPQIQPNGPRRRQARCEHDLDAGDSSDSEEEQ</sequence>
<dbReference type="InterPro" id="IPR008906">
    <property type="entry name" value="HATC_C_dom"/>
</dbReference>
<evidence type="ECO:0000256" key="1">
    <source>
        <dbReference type="SAM" id="MobiDB-lite"/>
    </source>
</evidence>
<keyword evidence="4" id="KW-1185">Reference proteome</keyword>
<feature type="region of interest" description="Disordered" evidence="1">
    <location>
        <begin position="397"/>
        <end position="429"/>
    </location>
</feature>
<dbReference type="SUPFAM" id="SSF53098">
    <property type="entry name" value="Ribonuclease H-like"/>
    <property type="match status" value="1"/>
</dbReference>
<dbReference type="PANTHER" id="PTHR46880">
    <property type="entry name" value="RAS-ASSOCIATING DOMAIN-CONTAINING PROTEIN"/>
    <property type="match status" value="1"/>
</dbReference>
<feature type="compositionally biased region" description="Acidic residues" evidence="1">
    <location>
        <begin position="419"/>
        <end position="429"/>
    </location>
</feature>
<dbReference type="InterPro" id="IPR012337">
    <property type="entry name" value="RNaseH-like_sf"/>
</dbReference>
<accession>A0ABN8RCH3</accession>
<name>A0ABN8RCH3_9CNID</name>
<dbReference type="PANTHER" id="PTHR46880:SF5">
    <property type="entry name" value="DUF4371 DOMAIN-CONTAINING PROTEIN"/>
    <property type="match status" value="1"/>
</dbReference>
<dbReference type="EMBL" id="CALNXI010001789">
    <property type="protein sequence ID" value="CAH3177094.1"/>
    <property type="molecule type" value="Genomic_DNA"/>
</dbReference>
<dbReference type="Pfam" id="PF05699">
    <property type="entry name" value="Dimer_Tnp_hAT"/>
    <property type="match status" value="1"/>
</dbReference>
<feature type="domain" description="HAT C-terminal dimerisation" evidence="2">
    <location>
        <begin position="316"/>
        <end position="368"/>
    </location>
</feature>
<evidence type="ECO:0000313" key="4">
    <source>
        <dbReference type="Proteomes" id="UP001159427"/>
    </source>
</evidence>
<protein>
    <recommendedName>
        <fullName evidence="2">HAT C-terminal dimerisation domain-containing protein</fullName>
    </recommendedName>
</protein>
<organism evidence="3 4">
    <name type="scientific">Porites evermanni</name>
    <dbReference type="NCBI Taxonomy" id="104178"/>
    <lineage>
        <taxon>Eukaryota</taxon>
        <taxon>Metazoa</taxon>
        <taxon>Cnidaria</taxon>
        <taxon>Anthozoa</taxon>
        <taxon>Hexacorallia</taxon>
        <taxon>Scleractinia</taxon>
        <taxon>Fungiina</taxon>
        <taxon>Poritidae</taxon>
        <taxon>Porites</taxon>
    </lineage>
</organism>
<gene>
    <name evidence="3" type="ORF">PEVE_00010995</name>
</gene>
<dbReference type="Proteomes" id="UP001159427">
    <property type="component" value="Unassembled WGS sequence"/>
</dbReference>